<gene>
    <name evidence="6" type="ORF">METZ01_LOCUS71937</name>
</gene>
<organism evidence="6">
    <name type="scientific">marine metagenome</name>
    <dbReference type="NCBI Taxonomy" id="408172"/>
    <lineage>
        <taxon>unclassified sequences</taxon>
        <taxon>metagenomes</taxon>
        <taxon>ecological metagenomes</taxon>
    </lineage>
</organism>
<dbReference type="Gene3D" id="3.90.25.10">
    <property type="entry name" value="UDP-galactose 4-epimerase, domain 1"/>
    <property type="match status" value="1"/>
</dbReference>
<reference evidence="6" key="1">
    <citation type="submission" date="2018-05" db="EMBL/GenBank/DDBJ databases">
        <authorList>
            <person name="Lanie J.A."/>
            <person name="Ng W.-L."/>
            <person name="Kazmierczak K.M."/>
            <person name="Andrzejewski T.M."/>
            <person name="Davidsen T.M."/>
            <person name="Wayne K.J."/>
            <person name="Tettelin H."/>
            <person name="Glass J.I."/>
            <person name="Rusch D."/>
            <person name="Podicherti R."/>
            <person name="Tsui H.-C.T."/>
            <person name="Winkler M.E."/>
        </authorList>
    </citation>
    <scope>NUCLEOTIDE SEQUENCE</scope>
</reference>
<keyword evidence="4" id="KW-0413">Isomerase</keyword>
<sequence length="330" mass="37048">MFSRVVVAGGSGFLGSSVTKELAKHGIPYVSVSRRDGVDFMNLEDTTDILRQHECDALINCAAFIGGLEFVRQHVAEILFANSIMSLNLMEAARRVGVQAFMNTLANCSYPARASELKEDEWWDGPLHESVLAYGSTKKTRWVQSWAYHQQFGFNTINLLLPNMYGPRDYFDVVRSHALGALIRKFVEAHEHDEPTVEVWGDGSPIREWLYVEDAAEVCVHALGLSPGIEPINIGIGRGISIRDLAELVQRIVGYQGSIVYDQSKPNGAPSKIMNVERMRERLGWSPRTDFKDGIRATVEWYRQHRTKILGEETVEESSQPCPPILSSHE</sequence>
<keyword evidence="2" id="KW-0521">NADP</keyword>
<dbReference type="SUPFAM" id="SSF51735">
    <property type="entry name" value="NAD(P)-binding Rossmann-fold domains"/>
    <property type="match status" value="1"/>
</dbReference>
<evidence type="ECO:0000256" key="2">
    <source>
        <dbReference type="ARBA" id="ARBA00022857"/>
    </source>
</evidence>
<dbReference type="GO" id="GO:0050577">
    <property type="term" value="F:GDP-L-fucose synthase activity"/>
    <property type="evidence" value="ECO:0007669"/>
    <property type="project" value="TreeGrafter"/>
</dbReference>
<dbReference type="PANTHER" id="PTHR43238:SF1">
    <property type="entry name" value="GDP-L-FUCOSE SYNTHASE"/>
    <property type="match status" value="1"/>
</dbReference>
<protein>
    <recommendedName>
        <fullName evidence="5">NAD-dependent epimerase/dehydratase domain-containing protein</fullName>
    </recommendedName>
</protein>
<evidence type="ECO:0000259" key="5">
    <source>
        <dbReference type="Pfam" id="PF01370"/>
    </source>
</evidence>
<keyword evidence="3" id="KW-0560">Oxidoreductase</keyword>
<comment type="similarity">
    <text evidence="1">Belongs to the NAD(P)-dependent epimerase/dehydratase family. Fucose synthase subfamily.</text>
</comment>
<dbReference type="GO" id="GO:0016853">
    <property type="term" value="F:isomerase activity"/>
    <property type="evidence" value="ECO:0007669"/>
    <property type="project" value="UniProtKB-KW"/>
</dbReference>
<dbReference type="EMBL" id="UINC01005103">
    <property type="protein sequence ID" value="SVA19083.1"/>
    <property type="molecule type" value="Genomic_DNA"/>
</dbReference>
<dbReference type="HAMAP" id="MF_00956">
    <property type="entry name" value="GDP_fucose_synth"/>
    <property type="match status" value="1"/>
</dbReference>
<dbReference type="AlphaFoldDB" id="A0A381TY51"/>
<dbReference type="InterPro" id="IPR001509">
    <property type="entry name" value="Epimerase_deHydtase"/>
</dbReference>
<feature type="domain" description="NAD-dependent epimerase/dehydratase" evidence="5">
    <location>
        <begin position="5"/>
        <end position="235"/>
    </location>
</feature>
<proteinExistence type="inferred from homology"/>
<dbReference type="Gene3D" id="3.40.50.720">
    <property type="entry name" value="NAD(P)-binding Rossmann-like Domain"/>
    <property type="match status" value="1"/>
</dbReference>
<evidence type="ECO:0000313" key="6">
    <source>
        <dbReference type="EMBL" id="SVA19083.1"/>
    </source>
</evidence>
<dbReference type="InterPro" id="IPR028614">
    <property type="entry name" value="GDP_fucose/colitose_synth"/>
</dbReference>
<dbReference type="PANTHER" id="PTHR43238">
    <property type="entry name" value="GDP-L-FUCOSE SYNTHASE"/>
    <property type="match status" value="1"/>
</dbReference>
<dbReference type="Pfam" id="PF01370">
    <property type="entry name" value="Epimerase"/>
    <property type="match status" value="1"/>
</dbReference>
<evidence type="ECO:0000256" key="1">
    <source>
        <dbReference type="ARBA" id="ARBA00005959"/>
    </source>
</evidence>
<evidence type="ECO:0000256" key="4">
    <source>
        <dbReference type="ARBA" id="ARBA00023235"/>
    </source>
</evidence>
<name>A0A381TY51_9ZZZZ</name>
<evidence type="ECO:0000256" key="3">
    <source>
        <dbReference type="ARBA" id="ARBA00023002"/>
    </source>
</evidence>
<accession>A0A381TY51</accession>
<dbReference type="InterPro" id="IPR036291">
    <property type="entry name" value="NAD(P)-bd_dom_sf"/>
</dbReference>